<evidence type="ECO:0000313" key="2">
    <source>
        <dbReference type="EMBL" id="KAH7560575.1"/>
    </source>
</evidence>
<feature type="compositionally biased region" description="Acidic residues" evidence="1">
    <location>
        <begin position="243"/>
        <end position="262"/>
    </location>
</feature>
<evidence type="ECO:0000313" key="3">
    <source>
        <dbReference type="Proteomes" id="UP000827721"/>
    </source>
</evidence>
<evidence type="ECO:0000256" key="1">
    <source>
        <dbReference type="SAM" id="MobiDB-lite"/>
    </source>
</evidence>
<proteinExistence type="predicted"/>
<feature type="region of interest" description="Disordered" evidence="1">
    <location>
        <begin position="204"/>
        <end position="262"/>
    </location>
</feature>
<feature type="compositionally biased region" description="Polar residues" evidence="1">
    <location>
        <begin position="142"/>
        <end position="153"/>
    </location>
</feature>
<dbReference type="EMBL" id="JAFEMO010000010">
    <property type="protein sequence ID" value="KAH7560575.1"/>
    <property type="molecule type" value="Genomic_DNA"/>
</dbReference>
<sequence>MESLRISAKFLGIEVEFNVDNPSTYTLATLCADVYMYGCSTFPEPTESFKVEALIPWRGIFRVIADDDDLQDLFAQYKSKHIRTIRLDVELLPLAWSPPDEFYGQESPPADSDQSSTQPKTAANNATDGFVEISSDEHSVSEGGTNNVSTSSNEDSDFLPRSSDEDTETESDIGRQSFEFVQEDMFGEGFLYGEEDGAEEGHINEEEQQPEAETAHGDAPQQPDGETAQGDYEQQQTEGNAADGDDEQQQTDSGSESEEDVLSDAASFQFNQDFTVLSSSDDEVARFLKGFYFPRIDILHATTLGEADPTTSACRPHPPWRPLTFFSSRVADLEVVVLCLCLVPRSSYLDIEEWGIELFDSFSVSAGGRCEIGLGLIAVRDQAELPSFCLCWPGVQGTDPC</sequence>
<keyword evidence="3" id="KW-1185">Reference proteome</keyword>
<dbReference type="Proteomes" id="UP000827721">
    <property type="component" value="Unassembled WGS sequence"/>
</dbReference>
<feature type="compositionally biased region" description="Polar residues" evidence="1">
    <location>
        <begin position="112"/>
        <end position="123"/>
    </location>
</feature>
<protein>
    <submittedName>
        <fullName evidence="2">Uncharacterized protein</fullName>
    </submittedName>
</protein>
<reference evidence="2 3" key="1">
    <citation type="submission" date="2021-02" db="EMBL/GenBank/DDBJ databases">
        <title>Plant Genome Project.</title>
        <authorList>
            <person name="Zhang R.-G."/>
        </authorList>
    </citation>
    <scope>NUCLEOTIDE SEQUENCE [LARGE SCALE GENOMIC DNA]</scope>
    <source>
        <tissue evidence="2">Leaves</tissue>
    </source>
</reference>
<comment type="caution">
    <text evidence="2">The sequence shown here is derived from an EMBL/GenBank/DDBJ whole genome shotgun (WGS) entry which is preliminary data.</text>
</comment>
<feature type="region of interest" description="Disordered" evidence="1">
    <location>
        <begin position="100"/>
        <end position="123"/>
    </location>
</feature>
<gene>
    <name evidence="2" type="ORF">JRO89_XS10G0047300</name>
</gene>
<feature type="region of interest" description="Disordered" evidence="1">
    <location>
        <begin position="136"/>
        <end position="175"/>
    </location>
</feature>
<name>A0ABQ8HHM7_9ROSI</name>
<organism evidence="2 3">
    <name type="scientific">Xanthoceras sorbifolium</name>
    <dbReference type="NCBI Taxonomy" id="99658"/>
    <lineage>
        <taxon>Eukaryota</taxon>
        <taxon>Viridiplantae</taxon>
        <taxon>Streptophyta</taxon>
        <taxon>Embryophyta</taxon>
        <taxon>Tracheophyta</taxon>
        <taxon>Spermatophyta</taxon>
        <taxon>Magnoliopsida</taxon>
        <taxon>eudicotyledons</taxon>
        <taxon>Gunneridae</taxon>
        <taxon>Pentapetalae</taxon>
        <taxon>rosids</taxon>
        <taxon>malvids</taxon>
        <taxon>Sapindales</taxon>
        <taxon>Sapindaceae</taxon>
        <taxon>Xanthoceroideae</taxon>
        <taxon>Xanthoceras</taxon>
    </lineage>
</organism>
<accession>A0ABQ8HHM7</accession>